<evidence type="ECO:0000256" key="3">
    <source>
        <dbReference type="ARBA" id="ARBA00022827"/>
    </source>
</evidence>
<dbReference type="InterPro" id="IPR036188">
    <property type="entry name" value="FAD/NAD-bd_sf"/>
</dbReference>
<dbReference type="SUPFAM" id="SSF51905">
    <property type="entry name" value="FAD/NAD(P)-binding domain"/>
    <property type="match status" value="1"/>
</dbReference>
<protein>
    <submittedName>
        <fullName evidence="6">FAD/NAD(P)-binding domain-containing protein</fullName>
    </submittedName>
</protein>
<evidence type="ECO:0000313" key="7">
    <source>
        <dbReference type="Proteomes" id="UP000799777"/>
    </source>
</evidence>
<feature type="domain" description="FAD/NAD(P)-binding" evidence="5">
    <location>
        <begin position="11"/>
        <end position="322"/>
    </location>
</feature>
<dbReference type="InterPro" id="IPR023753">
    <property type="entry name" value="FAD/NAD-binding_dom"/>
</dbReference>
<proteinExistence type="inferred from homology"/>
<keyword evidence="7" id="KW-1185">Reference proteome</keyword>
<keyword evidence="2" id="KW-0285">Flavoprotein</keyword>
<sequence length="414" mass="44660">MAVPSPPLDRTILILGASYAGLSTTHYLLRHVLPFLPTSLSYKVLLVSSAAQVMCRPACPRALISDDFFDQNKLFVDIRSQLEQYPEQQWTFVHGTVSKVDLQARVAIVQSSVEHTVPFHALVIATGASTLSPLLGLHNGESALREAWTSFRTCLPAARSIVIAGAGPAGVEVAGELSEYINGRIGWFASSPKTPKTTITLVTSGERILPALRPSIAAVAECYLARLGVVVMAKSKVVSVEPADAGSAIPQLTTPVNLSLSTGETLTADLYIQATGTRPSTSFLSPTVLAPDGRVTTNPQTLRVDTASPLIYSIGDCSNAFCPAIHNIMAAVPVLCNNIHHDLIEASDPGTRSSILQEKCFKEDMRETQLVPIGTKKGVGAAMGYKLPSWLVWLIKGRDYWIWTTGRLWSGRQW</sequence>
<dbReference type="PRINTS" id="PR00368">
    <property type="entry name" value="FADPNR"/>
</dbReference>
<dbReference type="Proteomes" id="UP000799777">
    <property type="component" value="Unassembled WGS sequence"/>
</dbReference>
<dbReference type="Gene3D" id="3.50.50.100">
    <property type="match status" value="1"/>
</dbReference>
<keyword evidence="4" id="KW-0560">Oxidoreductase</keyword>
<dbReference type="AlphaFoldDB" id="A0A9P4H4M4"/>
<name>A0A9P4H4M4_9PLEO</name>
<dbReference type="OrthoDB" id="202203at2759"/>
<gene>
    <name evidence="6" type="ORF">EK21DRAFT_72942</name>
</gene>
<dbReference type="GO" id="GO:0004174">
    <property type="term" value="F:electron-transferring-flavoprotein dehydrogenase activity"/>
    <property type="evidence" value="ECO:0007669"/>
    <property type="project" value="TreeGrafter"/>
</dbReference>
<dbReference type="PANTHER" id="PTHR43735:SF3">
    <property type="entry name" value="FERROPTOSIS SUPPRESSOR PROTEIN 1"/>
    <property type="match status" value="1"/>
</dbReference>
<dbReference type="PRINTS" id="PR00469">
    <property type="entry name" value="PNDRDTASEII"/>
</dbReference>
<dbReference type="PANTHER" id="PTHR43735">
    <property type="entry name" value="APOPTOSIS-INDUCING FACTOR 1"/>
    <property type="match status" value="1"/>
</dbReference>
<evidence type="ECO:0000256" key="2">
    <source>
        <dbReference type="ARBA" id="ARBA00022630"/>
    </source>
</evidence>
<organism evidence="6 7">
    <name type="scientific">Setomelanomma holmii</name>
    <dbReference type="NCBI Taxonomy" id="210430"/>
    <lineage>
        <taxon>Eukaryota</taxon>
        <taxon>Fungi</taxon>
        <taxon>Dikarya</taxon>
        <taxon>Ascomycota</taxon>
        <taxon>Pezizomycotina</taxon>
        <taxon>Dothideomycetes</taxon>
        <taxon>Pleosporomycetidae</taxon>
        <taxon>Pleosporales</taxon>
        <taxon>Pleosporineae</taxon>
        <taxon>Phaeosphaeriaceae</taxon>
        <taxon>Setomelanomma</taxon>
    </lineage>
</organism>
<comment type="similarity">
    <text evidence="1">Belongs to the FAD-dependent oxidoreductase family.</text>
</comment>
<dbReference type="EMBL" id="ML978233">
    <property type="protein sequence ID" value="KAF2027035.1"/>
    <property type="molecule type" value="Genomic_DNA"/>
</dbReference>
<dbReference type="GO" id="GO:0005737">
    <property type="term" value="C:cytoplasm"/>
    <property type="evidence" value="ECO:0007669"/>
    <property type="project" value="TreeGrafter"/>
</dbReference>
<reference evidence="6" key="1">
    <citation type="journal article" date="2020" name="Stud. Mycol.">
        <title>101 Dothideomycetes genomes: a test case for predicting lifestyles and emergence of pathogens.</title>
        <authorList>
            <person name="Haridas S."/>
            <person name="Albert R."/>
            <person name="Binder M."/>
            <person name="Bloem J."/>
            <person name="Labutti K."/>
            <person name="Salamov A."/>
            <person name="Andreopoulos B."/>
            <person name="Baker S."/>
            <person name="Barry K."/>
            <person name="Bills G."/>
            <person name="Bluhm B."/>
            <person name="Cannon C."/>
            <person name="Castanera R."/>
            <person name="Culley D."/>
            <person name="Daum C."/>
            <person name="Ezra D."/>
            <person name="Gonzalez J."/>
            <person name="Henrissat B."/>
            <person name="Kuo A."/>
            <person name="Liang C."/>
            <person name="Lipzen A."/>
            <person name="Lutzoni F."/>
            <person name="Magnuson J."/>
            <person name="Mondo S."/>
            <person name="Nolan M."/>
            <person name="Ohm R."/>
            <person name="Pangilinan J."/>
            <person name="Park H.-J."/>
            <person name="Ramirez L."/>
            <person name="Alfaro M."/>
            <person name="Sun H."/>
            <person name="Tritt A."/>
            <person name="Yoshinaga Y."/>
            <person name="Zwiers L.-H."/>
            <person name="Turgeon B."/>
            <person name="Goodwin S."/>
            <person name="Spatafora J."/>
            <person name="Crous P."/>
            <person name="Grigoriev I."/>
        </authorList>
    </citation>
    <scope>NUCLEOTIDE SEQUENCE</scope>
    <source>
        <strain evidence="6">CBS 110217</strain>
    </source>
</reference>
<evidence type="ECO:0000256" key="4">
    <source>
        <dbReference type="ARBA" id="ARBA00023002"/>
    </source>
</evidence>
<accession>A0A9P4H4M4</accession>
<comment type="caution">
    <text evidence="6">The sequence shown here is derived from an EMBL/GenBank/DDBJ whole genome shotgun (WGS) entry which is preliminary data.</text>
</comment>
<evidence type="ECO:0000256" key="1">
    <source>
        <dbReference type="ARBA" id="ARBA00006442"/>
    </source>
</evidence>
<keyword evidence="3" id="KW-0274">FAD</keyword>
<dbReference type="Pfam" id="PF07992">
    <property type="entry name" value="Pyr_redox_2"/>
    <property type="match status" value="1"/>
</dbReference>
<evidence type="ECO:0000259" key="5">
    <source>
        <dbReference type="Pfam" id="PF07992"/>
    </source>
</evidence>
<evidence type="ECO:0000313" key="6">
    <source>
        <dbReference type="EMBL" id="KAF2027035.1"/>
    </source>
</evidence>
<dbReference type="GO" id="GO:0050660">
    <property type="term" value="F:flavin adenine dinucleotide binding"/>
    <property type="evidence" value="ECO:0007669"/>
    <property type="project" value="TreeGrafter"/>
</dbReference>